<reference evidence="1 2" key="1">
    <citation type="submission" date="2014-03" db="EMBL/GenBank/DDBJ databases">
        <title>Draft genome of the hookworm Oesophagostomum dentatum.</title>
        <authorList>
            <person name="Mitreva M."/>
        </authorList>
    </citation>
    <scope>NUCLEOTIDE SEQUENCE [LARGE SCALE GENOMIC DNA]</scope>
    <source>
        <strain evidence="1 2">OD-Hann</strain>
    </source>
</reference>
<keyword evidence="2" id="KW-1185">Reference proteome</keyword>
<dbReference type="AlphaFoldDB" id="A0A0B1T9Y3"/>
<sequence length="51" mass="6028">MVRLDRQSRIDTTHFRRMMMTTRSHIAKELDGAKTIKKKLPGFFLLNLPNL</sequence>
<organism evidence="1 2">
    <name type="scientific">Oesophagostomum dentatum</name>
    <name type="common">Nodular worm</name>
    <dbReference type="NCBI Taxonomy" id="61180"/>
    <lineage>
        <taxon>Eukaryota</taxon>
        <taxon>Metazoa</taxon>
        <taxon>Ecdysozoa</taxon>
        <taxon>Nematoda</taxon>
        <taxon>Chromadorea</taxon>
        <taxon>Rhabditida</taxon>
        <taxon>Rhabditina</taxon>
        <taxon>Rhabditomorpha</taxon>
        <taxon>Strongyloidea</taxon>
        <taxon>Strongylidae</taxon>
        <taxon>Oesophagostomum</taxon>
    </lineage>
</organism>
<gene>
    <name evidence="1" type="ORF">OESDEN_07120</name>
</gene>
<proteinExistence type="predicted"/>
<dbReference type="EMBL" id="KN551016">
    <property type="protein sequence ID" value="KHJ92976.1"/>
    <property type="molecule type" value="Genomic_DNA"/>
</dbReference>
<accession>A0A0B1T9Y3</accession>
<evidence type="ECO:0000313" key="1">
    <source>
        <dbReference type="EMBL" id="KHJ92976.1"/>
    </source>
</evidence>
<evidence type="ECO:0000313" key="2">
    <source>
        <dbReference type="Proteomes" id="UP000053660"/>
    </source>
</evidence>
<protein>
    <submittedName>
        <fullName evidence="1">Uncharacterized protein</fullName>
    </submittedName>
</protein>
<dbReference type="Proteomes" id="UP000053660">
    <property type="component" value="Unassembled WGS sequence"/>
</dbReference>
<name>A0A0B1T9Y3_OESDE</name>